<reference evidence="1" key="1">
    <citation type="submission" date="2017-09" db="EMBL/GenBank/DDBJ databases">
        <title>Contemporary evolution of a Lepidopteran species, Heliothis virescens, in response to modern agricultural practices.</title>
        <authorList>
            <person name="Fritz M.L."/>
            <person name="Deyonke A.M."/>
            <person name="Papanicolaou A."/>
            <person name="Micinski S."/>
            <person name="Westbrook J."/>
            <person name="Gould F."/>
        </authorList>
    </citation>
    <scope>NUCLEOTIDE SEQUENCE [LARGE SCALE GENOMIC DNA]</scope>
    <source>
        <strain evidence="1">HvINT-</strain>
        <tissue evidence="1">Whole body</tissue>
    </source>
</reference>
<evidence type="ECO:0008006" key="2">
    <source>
        <dbReference type="Google" id="ProtNLM"/>
    </source>
</evidence>
<organism evidence="1">
    <name type="scientific">Heliothis virescens</name>
    <name type="common">Tobacco budworm moth</name>
    <dbReference type="NCBI Taxonomy" id="7102"/>
    <lineage>
        <taxon>Eukaryota</taxon>
        <taxon>Metazoa</taxon>
        <taxon>Ecdysozoa</taxon>
        <taxon>Arthropoda</taxon>
        <taxon>Hexapoda</taxon>
        <taxon>Insecta</taxon>
        <taxon>Pterygota</taxon>
        <taxon>Neoptera</taxon>
        <taxon>Endopterygota</taxon>
        <taxon>Lepidoptera</taxon>
        <taxon>Glossata</taxon>
        <taxon>Ditrysia</taxon>
        <taxon>Noctuoidea</taxon>
        <taxon>Noctuidae</taxon>
        <taxon>Heliothinae</taxon>
        <taxon>Heliothis</taxon>
    </lineage>
</organism>
<protein>
    <recommendedName>
        <fullName evidence="2">PiggyBac transposable element-derived protein domain-containing protein</fullName>
    </recommendedName>
</protein>
<proteinExistence type="predicted"/>
<comment type="caution">
    <text evidence="1">The sequence shown here is derived from an EMBL/GenBank/DDBJ whole genome shotgun (WGS) entry which is preliminary data.</text>
</comment>
<name>A0A2A4IUU3_HELVI</name>
<dbReference type="EMBL" id="NWSH01006429">
    <property type="protein sequence ID" value="PCG63439.1"/>
    <property type="molecule type" value="Genomic_DNA"/>
</dbReference>
<accession>A0A2A4IUU3</accession>
<sequence length="276" mass="30669">MREADRRNVARLPVEQRNRLLEMRDRKEGRLAGSHFMLAGTPDVPLPRIPQKWEIERAAALDTNGLSRVTIEVLDVGLGGFSGGSSGWSSRPPPLSQECHPVFTPSTGVIVLDEGQVVDSLMLVDAQIEMVGFSPIASSSAERPTPQFLGQKKMKIWDEGILNRIVTETNKYAANLPSDCAQHSRIRRWTPINNEELWTFFGVVIDHPKDLALYESLLLWKGRLSFSQVIVTKAAQVGIKSYELCESKSGYAPVKMSSMMSTAPILCLRVRPQGLL</sequence>
<evidence type="ECO:0000313" key="1">
    <source>
        <dbReference type="EMBL" id="PCG63439.1"/>
    </source>
</evidence>
<gene>
    <name evidence="1" type="ORF">B5V51_12302</name>
</gene>
<dbReference type="AlphaFoldDB" id="A0A2A4IUU3"/>